<comment type="caution">
    <text evidence="3">The sequence shown here is derived from an EMBL/GenBank/DDBJ whole genome shotgun (WGS) entry which is preliminary data.</text>
</comment>
<name>A0A167XXG7_9HYPO</name>
<dbReference type="Gene3D" id="3.60.21.10">
    <property type="match status" value="1"/>
</dbReference>
<organism evidence="3 4">
    <name type="scientific">Niveomyces insectorum RCEF 264</name>
    <dbReference type="NCBI Taxonomy" id="1081102"/>
    <lineage>
        <taxon>Eukaryota</taxon>
        <taxon>Fungi</taxon>
        <taxon>Dikarya</taxon>
        <taxon>Ascomycota</taxon>
        <taxon>Pezizomycotina</taxon>
        <taxon>Sordariomycetes</taxon>
        <taxon>Hypocreomycetidae</taxon>
        <taxon>Hypocreales</taxon>
        <taxon>Cordycipitaceae</taxon>
        <taxon>Niveomyces</taxon>
    </lineage>
</organism>
<evidence type="ECO:0000259" key="2">
    <source>
        <dbReference type="Pfam" id="PF00149"/>
    </source>
</evidence>
<dbReference type="AlphaFoldDB" id="A0A167XXG7"/>
<accession>A0A167XXG7</accession>
<dbReference type="Proteomes" id="UP000076874">
    <property type="component" value="Unassembled WGS sequence"/>
</dbReference>
<dbReference type="GO" id="GO:0016788">
    <property type="term" value="F:hydrolase activity, acting on ester bonds"/>
    <property type="evidence" value="ECO:0007669"/>
    <property type="project" value="TreeGrafter"/>
</dbReference>
<dbReference type="OrthoDB" id="783096at2759"/>
<dbReference type="InterPro" id="IPR029052">
    <property type="entry name" value="Metallo-depent_PP-like"/>
</dbReference>
<dbReference type="InterPro" id="IPR004843">
    <property type="entry name" value="Calcineurin-like_PHP"/>
</dbReference>
<evidence type="ECO:0000256" key="1">
    <source>
        <dbReference type="SAM" id="MobiDB-lite"/>
    </source>
</evidence>
<evidence type="ECO:0000313" key="4">
    <source>
        <dbReference type="Proteomes" id="UP000076874"/>
    </source>
</evidence>
<reference evidence="3 4" key="1">
    <citation type="journal article" date="2016" name="Genome Biol. Evol.">
        <title>Divergent and convergent evolution of fungal pathogenicity.</title>
        <authorList>
            <person name="Shang Y."/>
            <person name="Xiao G."/>
            <person name="Zheng P."/>
            <person name="Cen K."/>
            <person name="Zhan S."/>
            <person name="Wang C."/>
        </authorList>
    </citation>
    <scope>NUCLEOTIDE SEQUENCE [LARGE SCALE GENOMIC DNA]</scope>
    <source>
        <strain evidence="3 4">RCEF 264</strain>
    </source>
</reference>
<dbReference type="STRING" id="1081102.A0A167XXG7"/>
<keyword evidence="4" id="KW-1185">Reference proteome</keyword>
<dbReference type="PANTHER" id="PTHR32440:SF11">
    <property type="entry name" value="METALLOPHOSPHOESTERASE DOMAIN-CONTAINING PROTEIN"/>
    <property type="match status" value="1"/>
</dbReference>
<dbReference type="SUPFAM" id="SSF56300">
    <property type="entry name" value="Metallo-dependent phosphatases"/>
    <property type="match status" value="1"/>
</dbReference>
<dbReference type="Pfam" id="PF00149">
    <property type="entry name" value="Metallophos"/>
    <property type="match status" value="1"/>
</dbReference>
<evidence type="ECO:0000313" key="3">
    <source>
        <dbReference type="EMBL" id="OAA65537.1"/>
    </source>
</evidence>
<dbReference type="EMBL" id="AZHD01000003">
    <property type="protein sequence ID" value="OAA65537.1"/>
    <property type="molecule type" value="Genomic_DNA"/>
</dbReference>
<feature type="domain" description="Calcineurin-like phosphoesterase" evidence="2">
    <location>
        <begin position="32"/>
        <end position="171"/>
    </location>
</feature>
<dbReference type="PANTHER" id="PTHR32440">
    <property type="entry name" value="PHOSPHATASE DCR2-RELATED-RELATED"/>
    <property type="match status" value="1"/>
</dbReference>
<gene>
    <name evidence="3" type="ORF">SPI_02324</name>
</gene>
<sequence>MPGHFLAARAPTTAGPLRFRADGSFQISIFEDLHFGENAWDAWGPEQDRSTVRVLATVLDAETPDLVVLNGDLITGENTFRANSTTYLDQLVAPLVRRGRPWAATYGNHDSAVHLSRSALLAREKEQWPGLSRTANMFRDANDGSGGGDVHDDENDDEAGVTNYYLPVYGSDCTVNSDTDVADRCVPRLLLWFFDSRGGFAYQPTEGPPPVGLPNWVDARVVAWYTQTQAALEAKYAPMINDNDNDNDATPARPFVLPALVFVHIPPNAARALQLAGAGPDSHRQPGINDDRPLAQQAQGWCPGQTRSSHSDGGGRGTATTGTCAYGGQDEPFMRAVAAAGNGTGVLALFSGHDHGDTWCQTWDERAAVVPGVTGTGVHVCFGQHTGYGGYGTWTRGGRQVRITEQDLAEANPHGGGLRRRADVETWIRLETGAVVGAVTLNATYGRDVYPATPNTHTHCPTCDSAAAEPATAAAAASPKLQLQTILQYFGWSTAS</sequence>
<proteinExistence type="predicted"/>
<feature type="region of interest" description="Disordered" evidence="1">
    <location>
        <begin position="136"/>
        <end position="156"/>
    </location>
</feature>
<dbReference type="GO" id="GO:0005737">
    <property type="term" value="C:cytoplasm"/>
    <property type="evidence" value="ECO:0007669"/>
    <property type="project" value="TreeGrafter"/>
</dbReference>
<feature type="compositionally biased region" description="Basic and acidic residues" evidence="1">
    <location>
        <begin position="281"/>
        <end position="293"/>
    </location>
</feature>
<protein>
    <submittedName>
        <fullName evidence="3">Metallophosphoesterase domain protein</fullName>
    </submittedName>
</protein>
<feature type="region of interest" description="Disordered" evidence="1">
    <location>
        <begin position="275"/>
        <end position="318"/>
    </location>
</feature>
<dbReference type="CDD" id="cd07383">
    <property type="entry name" value="MPP_Dcr2"/>
    <property type="match status" value="1"/>
</dbReference>